<protein>
    <submittedName>
        <fullName evidence="2">Integral membrane protein</fullName>
    </submittedName>
</protein>
<keyword evidence="1" id="KW-0472">Membrane</keyword>
<keyword evidence="1" id="KW-0812">Transmembrane</keyword>
<feature type="transmembrane region" description="Helical" evidence="1">
    <location>
        <begin position="289"/>
        <end position="308"/>
    </location>
</feature>
<name>S3CR83_OPHP1</name>
<feature type="transmembrane region" description="Helical" evidence="1">
    <location>
        <begin position="202"/>
        <end position="220"/>
    </location>
</feature>
<evidence type="ECO:0000313" key="2">
    <source>
        <dbReference type="EMBL" id="EPE09113.1"/>
    </source>
</evidence>
<gene>
    <name evidence="2" type="ORF">F503_06889</name>
</gene>
<proteinExistence type="predicted"/>
<dbReference type="HOGENOM" id="CLU_027898_0_0_1"/>
<accession>S3CR83</accession>
<feature type="transmembrane region" description="Helical" evidence="1">
    <location>
        <begin position="371"/>
        <end position="391"/>
    </location>
</feature>
<keyword evidence="1" id="KW-1133">Transmembrane helix</keyword>
<dbReference type="EMBL" id="KE148147">
    <property type="protein sequence ID" value="EPE09113.1"/>
    <property type="molecule type" value="Genomic_DNA"/>
</dbReference>
<feature type="transmembrane region" description="Helical" evidence="1">
    <location>
        <begin position="154"/>
        <end position="182"/>
    </location>
</feature>
<dbReference type="eggNOG" id="ENOG502SIUH">
    <property type="taxonomic scope" value="Eukaryota"/>
</dbReference>
<dbReference type="VEuPathDB" id="FungiDB:F503_06889"/>
<feature type="transmembrane region" description="Helical" evidence="1">
    <location>
        <begin position="110"/>
        <end position="133"/>
    </location>
</feature>
<dbReference type="OMA" id="LICLWPW"/>
<reference evidence="2 3" key="1">
    <citation type="journal article" date="2013" name="BMC Genomics">
        <title>The genome and transcriptome of the pine saprophyte Ophiostoma piceae, and a comparison with the bark beetle-associated pine pathogen Grosmannia clavigera.</title>
        <authorList>
            <person name="Haridas S."/>
            <person name="Wang Y."/>
            <person name="Lim L."/>
            <person name="Massoumi Alamouti S."/>
            <person name="Jackman S."/>
            <person name="Docking R."/>
            <person name="Robertson G."/>
            <person name="Birol I."/>
            <person name="Bohlmann J."/>
            <person name="Breuil C."/>
        </authorList>
    </citation>
    <scope>NUCLEOTIDE SEQUENCE [LARGE SCALE GENOMIC DNA]</scope>
    <source>
        <strain evidence="2 3">UAMH 11346</strain>
    </source>
</reference>
<dbReference type="STRING" id="1262450.S3CR83"/>
<evidence type="ECO:0000256" key="1">
    <source>
        <dbReference type="SAM" id="Phobius"/>
    </source>
</evidence>
<organism evidence="2 3">
    <name type="scientific">Ophiostoma piceae (strain UAMH 11346)</name>
    <name type="common">Sap stain fungus</name>
    <dbReference type="NCBI Taxonomy" id="1262450"/>
    <lineage>
        <taxon>Eukaryota</taxon>
        <taxon>Fungi</taxon>
        <taxon>Dikarya</taxon>
        <taxon>Ascomycota</taxon>
        <taxon>Pezizomycotina</taxon>
        <taxon>Sordariomycetes</taxon>
        <taxon>Sordariomycetidae</taxon>
        <taxon>Ophiostomatales</taxon>
        <taxon>Ophiostomataceae</taxon>
        <taxon>Ophiostoma</taxon>
    </lineage>
</organism>
<feature type="transmembrane region" description="Helical" evidence="1">
    <location>
        <begin position="329"/>
        <end position="351"/>
    </location>
</feature>
<keyword evidence="3" id="KW-1185">Reference proteome</keyword>
<dbReference type="AlphaFoldDB" id="S3CR83"/>
<dbReference type="Proteomes" id="UP000016923">
    <property type="component" value="Unassembled WGS sequence"/>
</dbReference>
<evidence type="ECO:0000313" key="3">
    <source>
        <dbReference type="Proteomes" id="UP000016923"/>
    </source>
</evidence>
<sequence>MSATYYGWVPPTSETANFTDCGLAAQYLANLLYYSQGANAFDMPFNTSYNYILSFVPSYLDTPTYGQAAQWLEDVLRNDLPIYGSMLNYPLDHCPEQVCRKMTWDGDPDLIGIGVVVVYYLAAILTTLHVLILSVNPRIRPLHTERYERWRNRFVSVFHDSLATFLDTGLLFSIAMLVGAVYRYGSARVNPEKTHSPYQLMNAAYMGIFNVLPPFLLQLVMKHRRRQGVRNILWVVILVLGITLISLYWTSLGTDAQIYRMLTTHDSAVSDFVWEYGCNHSNISTAFKFTLIAAVVTLIFNSAFWVWFGLPARFRAKLNSHKTERRKSIVRKLSIISSCLLMWTLLGLFTAYRSILLEKMPNAQSSSSWSFGQMLALATWVPVGIDMYTILRYGPQEAIEDKVSDRFCVVAAGQVQDQFTAIEAGKGDAVMTAQEVAYDPGRDPYQMADSMSYAQLSYTNAYGQER</sequence>
<dbReference type="OrthoDB" id="4582561at2759"/>
<feature type="transmembrane region" description="Helical" evidence="1">
    <location>
        <begin position="232"/>
        <end position="251"/>
    </location>
</feature>